<evidence type="ECO:0000256" key="1">
    <source>
        <dbReference type="ARBA" id="ARBA00004651"/>
    </source>
</evidence>
<feature type="domain" description="G-protein coupled receptors family 1 profile" evidence="10">
    <location>
        <begin position="74"/>
        <end position="332"/>
    </location>
</feature>
<evidence type="ECO:0000256" key="2">
    <source>
        <dbReference type="ARBA" id="ARBA00022475"/>
    </source>
</evidence>
<comment type="caution">
    <text evidence="11">The sequence shown here is derived from an EMBL/GenBank/DDBJ whole genome shotgun (WGS) entry which is preliminary data.</text>
</comment>
<keyword evidence="6 9" id="KW-0472">Membrane</keyword>
<comment type="subcellular location">
    <subcellularLocation>
        <location evidence="1">Cell membrane</location>
        <topology evidence="1">Multi-pass membrane protein</topology>
    </subcellularLocation>
</comment>
<sequence length="370" mass="41729">MKTPPYRPGIEPGTSRLLNLIASNVTGFIHSATAPVNMEYSNSTENPPFRFDDPVQRSVLAVFVAVISVIGIPGNLLVVFAVCASRKLQTITNAFVVNLAISDLIACVFIIFHPVALLSVDFYLSKTFFCKIIAAITYITLEASIINLALIAVNRLILITRPKSTYDKGYCSRNVYVMIFLGWLYVIIVTTLPSVLGFAALGFSHRYSVCTLDTEHPRAFYNDMLRSILIQFPCLVVIIACYYLIYRFLQRKGILQEIRKDSYRASRGDERKRISRQIMVVKITKNLFLVVCAYIVCIMPFAVACVIPGSYVVIPWFACLLTFNSCVNPLIYGFNHPQFKEIFHLIFTCKCKQIPEPTTFIHAMTVHSEI</sequence>
<feature type="transmembrane region" description="Helical" evidence="9">
    <location>
        <begin position="313"/>
        <end position="334"/>
    </location>
</feature>
<evidence type="ECO:0000256" key="4">
    <source>
        <dbReference type="ARBA" id="ARBA00022989"/>
    </source>
</evidence>
<evidence type="ECO:0000256" key="3">
    <source>
        <dbReference type="ARBA" id="ARBA00022692"/>
    </source>
</evidence>
<dbReference type="Pfam" id="PF00001">
    <property type="entry name" value="7tm_1"/>
    <property type="match status" value="1"/>
</dbReference>
<keyword evidence="8" id="KW-0807">Transducer</keyword>
<dbReference type="GO" id="GO:0005886">
    <property type="term" value="C:plasma membrane"/>
    <property type="evidence" value="ECO:0007669"/>
    <property type="project" value="UniProtKB-SubCell"/>
</dbReference>
<keyword evidence="4 9" id="KW-1133">Transmembrane helix</keyword>
<evidence type="ECO:0000313" key="11">
    <source>
        <dbReference type="EMBL" id="PIK33772.1"/>
    </source>
</evidence>
<dbReference type="PANTHER" id="PTHR24228">
    <property type="entry name" value="B2 BRADYKININ RECEPTOR/ANGIOTENSIN II RECEPTOR"/>
    <property type="match status" value="1"/>
</dbReference>
<dbReference type="CDD" id="cd00637">
    <property type="entry name" value="7tm_classA_rhodopsin-like"/>
    <property type="match status" value="1"/>
</dbReference>
<dbReference type="AlphaFoldDB" id="A0A2G8JDF5"/>
<evidence type="ECO:0000256" key="9">
    <source>
        <dbReference type="SAM" id="Phobius"/>
    </source>
</evidence>
<name>A0A2G8JDF5_STIJA</name>
<dbReference type="InterPro" id="IPR000276">
    <property type="entry name" value="GPCR_Rhodpsn"/>
</dbReference>
<dbReference type="PRINTS" id="PR00237">
    <property type="entry name" value="GPCRRHODOPSN"/>
</dbReference>
<dbReference type="STRING" id="307972.A0A2G8JDF5"/>
<dbReference type="SUPFAM" id="SSF81321">
    <property type="entry name" value="Family A G protein-coupled receptor-like"/>
    <property type="match status" value="1"/>
</dbReference>
<dbReference type="Gene3D" id="1.20.1070.10">
    <property type="entry name" value="Rhodopsin 7-helix transmembrane proteins"/>
    <property type="match status" value="1"/>
</dbReference>
<evidence type="ECO:0000256" key="8">
    <source>
        <dbReference type="ARBA" id="ARBA00023224"/>
    </source>
</evidence>
<feature type="transmembrane region" description="Helical" evidence="9">
    <location>
        <begin position="95"/>
        <end position="120"/>
    </location>
</feature>
<evidence type="ECO:0000259" key="10">
    <source>
        <dbReference type="PROSITE" id="PS50262"/>
    </source>
</evidence>
<feature type="transmembrane region" description="Helical" evidence="9">
    <location>
        <begin position="175"/>
        <end position="204"/>
    </location>
</feature>
<dbReference type="Proteomes" id="UP000230750">
    <property type="component" value="Unassembled WGS sequence"/>
</dbReference>
<evidence type="ECO:0000256" key="5">
    <source>
        <dbReference type="ARBA" id="ARBA00023040"/>
    </source>
</evidence>
<reference evidence="11 12" key="1">
    <citation type="journal article" date="2017" name="PLoS Biol.">
        <title>The sea cucumber genome provides insights into morphological evolution and visceral regeneration.</title>
        <authorList>
            <person name="Zhang X."/>
            <person name="Sun L."/>
            <person name="Yuan J."/>
            <person name="Sun Y."/>
            <person name="Gao Y."/>
            <person name="Zhang L."/>
            <person name="Li S."/>
            <person name="Dai H."/>
            <person name="Hamel J.F."/>
            <person name="Liu C."/>
            <person name="Yu Y."/>
            <person name="Liu S."/>
            <person name="Lin W."/>
            <person name="Guo K."/>
            <person name="Jin S."/>
            <person name="Xu P."/>
            <person name="Storey K.B."/>
            <person name="Huan P."/>
            <person name="Zhang T."/>
            <person name="Zhou Y."/>
            <person name="Zhang J."/>
            <person name="Lin C."/>
            <person name="Li X."/>
            <person name="Xing L."/>
            <person name="Huo D."/>
            <person name="Sun M."/>
            <person name="Wang L."/>
            <person name="Mercier A."/>
            <person name="Li F."/>
            <person name="Yang H."/>
            <person name="Xiang J."/>
        </authorList>
    </citation>
    <scope>NUCLEOTIDE SEQUENCE [LARGE SCALE GENOMIC DNA]</scope>
    <source>
        <strain evidence="11">Shaxun</strain>
        <tissue evidence="11">Muscle</tissue>
    </source>
</reference>
<evidence type="ECO:0000256" key="6">
    <source>
        <dbReference type="ARBA" id="ARBA00023136"/>
    </source>
</evidence>
<dbReference type="GO" id="GO:0004930">
    <property type="term" value="F:G protein-coupled receptor activity"/>
    <property type="evidence" value="ECO:0007669"/>
    <property type="project" value="UniProtKB-KW"/>
</dbReference>
<evidence type="ECO:0000313" key="12">
    <source>
        <dbReference type="Proteomes" id="UP000230750"/>
    </source>
</evidence>
<organism evidence="11 12">
    <name type="scientific">Stichopus japonicus</name>
    <name type="common">Sea cucumber</name>
    <dbReference type="NCBI Taxonomy" id="307972"/>
    <lineage>
        <taxon>Eukaryota</taxon>
        <taxon>Metazoa</taxon>
        <taxon>Echinodermata</taxon>
        <taxon>Eleutherozoa</taxon>
        <taxon>Echinozoa</taxon>
        <taxon>Holothuroidea</taxon>
        <taxon>Aspidochirotacea</taxon>
        <taxon>Aspidochirotida</taxon>
        <taxon>Stichopodidae</taxon>
        <taxon>Apostichopus</taxon>
    </lineage>
</organism>
<accession>A0A2G8JDF5</accession>
<dbReference type="InterPro" id="IPR017452">
    <property type="entry name" value="GPCR_Rhodpsn_7TM"/>
</dbReference>
<evidence type="ECO:0000256" key="7">
    <source>
        <dbReference type="ARBA" id="ARBA00023170"/>
    </source>
</evidence>
<dbReference type="PANTHER" id="PTHR24228:SF72">
    <property type="entry name" value="G-PROTEIN COUPLED RECEPTORS FAMILY 1 PROFILE DOMAIN-CONTAINING PROTEIN"/>
    <property type="match status" value="1"/>
</dbReference>
<keyword evidence="7 11" id="KW-0675">Receptor</keyword>
<keyword evidence="2" id="KW-1003">Cell membrane</keyword>
<dbReference type="PROSITE" id="PS50262">
    <property type="entry name" value="G_PROTEIN_RECEP_F1_2"/>
    <property type="match status" value="1"/>
</dbReference>
<feature type="transmembrane region" description="Helical" evidence="9">
    <location>
        <begin position="286"/>
        <end position="307"/>
    </location>
</feature>
<gene>
    <name evidence="11" type="ORF">BSL78_29413</name>
</gene>
<feature type="transmembrane region" description="Helical" evidence="9">
    <location>
        <begin position="224"/>
        <end position="245"/>
    </location>
</feature>
<feature type="transmembrane region" description="Helical" evidence="9">
    <location>
        <begin position="132"/>
        <end position="154"/>
    </location>
</feature>
<protein>
    <submittedName>
        <fullName evidence="11">Putative somatostatin receptor type 2-like</fullName>
    </submittedName>
</protein>
<dbReference type="OrthoDB" id="5950126at2759"/>
<keyword evidence="5" id="KW-0297">G-protein coupled receptor</keyword>
<dbReference type="EMBL" id="MRZV01002413">
    <property type="protein sequence ID" value="PIK33772.1"/>
    <property type="molecule type" value="Genomic_DNA"/>
</dbReference>
<proteinExistence type="predicted"/>
<keyword evidence="3 9" id="KW-0812">Transmembrane</keyword>
<keyword evidence="12" id="KW-1185">Reference proteome</keyword>
<feature type="transmembrane region" description="Helical" evidence="9">
    <location>
        <begin position="59"/>
        <end position="83"/>
    </location>
</feature>